<protein>
    <submittedName>
        <fullName evidence="1">Uncharacterized protein</fullName>
    </submittedName>
</protein>
<gene>
    <name evidence="1" type="ORF">GCM10009720_06940</name>
</gene>
<sequence length="433" mass="49478">MPNVWLIRNDTFSEELEGGGFVSIGWDGTNNLDVVSLEVEDLIKDLAQIHPESSVGSQRTWAHTLRRFYNEVEEGDVLVGPYNEGKFLRIGVVTGSYYYVDEASTHRHRMPAKWTVTAFPKTALTEYVQEGLRSISTLSRIHRQPELFIELAANPDQARELEREAENSPSAQQQTQSDIWLVSAMIGNEDKTEEFVKGGYWSLSDGLSGLALEMKPGDRIAIKSGVVRRLGDVPFENHGIPVSYMTIKARGLIRSIENDKVLVDWSPHFSQRGWYFFTAQHPVWRLSPDNQWAPHLERFIFDDENQDLEAFLSSEFWRRYRDEGERLREQANGTERPASYRRAQPSADRVYDAVADWKTALIEVPSLFLSQPSCMTPAGPRRRRPHHLQELPWRLAQNRYPLLYMNNKAARSLNAFSPASATPRSSSPKSRPS</sequence>
<dbReference type="RefSeq" id="WP_343956200.1">
    <property type="nucleotide sequence ID" value="NZ_BAAAMN010000011.1"/>
</dbReference>
<reference evidence="2" key="1">
    <citation type="journal article" date="2019" name="Int. J. Syst. Evol. Microbiol.">
        <title>The Global Catalogue of Microorganisms (GCM) 10K type strain sequencing project: providing services to taxonomists for standard genome sequencing and annotation.</title>
        <authorList>
            <consortium name="The Broad Institute Genomics Platform"/>
            <consortium name="The Broad Institute Genome Sequencing Center for Infectious Disease"/>
            <person name="Wu L."/>
            <person name="Ma J."/>
        </authorList>
    </citation>
    <scope>NUCLEOTIDE SEQUENCE [LARGE SCALE GENOMIC DNA]</scope>
    <source>
        <strain evidence="2">JCM 13595</strain>
    </source>
</reference>
<keyword evidence="2" id="KW-1185">Reference proteome</keyword>
<evidence type="ECO:0000313" key="1">
    <source>
        <dbReference type="EMBL" id="GAA2029672.1"/>
    </source>
</evidence>
<organism evidence="1 2">
    <name type="scientific">Yaniella flava</name>
    <dbReference type="NCBI Taxonomy" id="287930"/>
    <lineage>
        <taxon>Bacteria</taxon>
        <taxon>Bacillati</taxon>
        <taxon>Actinomycetota</taxon>
        <taxon>Actinomycetes</taxon>
        <taxon>Micrococcales</taxon>
        <taxon>Micrococcaceae</taxon>
        <taxon>Yaniella</taxon>
    </lineage>
</organism>
<name>A0ABN2U6T3_9MICC</name>
<dbReference type="Proteomes" id="UP001501461">
    <property type="component" value="Unassembled WGS sequence"/>
</dbReference>
<dbReference type="EMBL" id="BAAAMN010000011">
    <property type="protein sequence ID" value="GAA2029672.1"/>
    <property type="molecule type" value="Genomic_DNA"/>
</dbReference>
<proteinExistence type="predicted"/>
<comment type="caution">
    <text evidence="1">The sequence shown here is derived from an EMBL/GenBank/DDBJ whole genome shotgun (WGS) entry which is preliminary data.</text>
</comment>
<evidence type="ECO:0000313" key="2">
    <source>
        <dbReference type="Proteomes" id="UP001501461"/>
    </source>
</evidence>
<accession>A0ABN2U6T3</accession>